<dbReference type="STRING" id="1196031.A361_02700"/>
<dbReference type="KEGG" id="bon:A361_02700"/>
<keyword evidence="11" id="KW-1133">Transmembrane helix</keyword>
<accession>A0A160M7W3</accession>
<dbReference type="InterPro" id="IPR036097">
    <property type="entry name" value="HisK_dim/P_sf"/>
</dbReference>
<evidence type="ECO:0000256" key="10">
    <source>
        <dbReference type="SAM" id="Coils"/>
    </source>
</evidence>
<dbReference type="GO" id="GO:0004721">
    <property type="term" value="F:phosphoprotein phosphatase activity"/>
    <property type="evidence" value="ECO:0007669"/>
    <property type="project" value="TreeGrafter"/>
</dbReference>
<feature type="transmembrane region" description="Helical" evidence="11">
    <location>
        <begin position="12"/>
        <end position="33"/>
    </location>
</feature>
<dbReference type="SMART" id="SM00388">
    <property type="entry name" value="HisKA"/>
    <property type="match status" value="1"/>
</dbReference>
<keyword evidence="4" id="KW-0597">Phosphoprotein</keyword>
<dbReference type="PROSITE" id="PS50109">
    <property type="entry name" value="HIS_KIN"/>
    <property type="match status" value="1"/>
</dbReference>
<dbReference type="eggNOG" id="COG2205">
    <property type="taxonomic scope" value="Bacteria"/>
</dbReference>
<evidence type="ECO:0000313" key="14">
    <source>
        <dbReference type="Proteomes" id="UP000077856"/>
    </source>
</evidence>
<feature type="transmembrane region" description="Helical" evidence="11">
    <location>
        <begin position="253"/>
        <end position="272"/>
    </location>
</feature>
<dbReference type="Pfam" id="PF00512">
    <property type="entry name" value="HisKA"/>
    <property type="match status" value="1"/>
</dbReference>
<dbReference type="GO" id="GO:0005524">
    <property type="term" value="F:ATP binding"/>
    <property type="evidence" value="ECO:0007669"/>
    <property type="project" value="UniProtKB-KW"/>
</dbReference>
<gene>
    <name evidence="13" type="ORF">A361_02700</name>
</gene>
<dbReference type="GO" id="GO:0000155">
    <property type="term" value="F:phosphorelay sensor kinase activity"/>
    <property type="evidence" value="ECO:0007669"/>
    <property type="project" value="InterPro"/>
</dbReference>
<proteinExistence type="predicted"/>
<dbReference type="Proteomes" id="UP000077856">
    <property type="component" value="Chromosome"/>
</dbReference>
<dbReference type="CDD" id="cd00082">
    <property type="entry name" value="HisKA"/>
    <property type="match status" value="1"/>
</dbReference>
<evidence type="ECO:0000256" key="4">
    <source>
        <dbReference type="ARBA" id="ARBA00022553"/>
    </source>
</evidence>
<dbReference type="PRINTS" id="PR00344">
    <property type="entry name" value="BCTRLSENSOR"/>
</dbReference>
<evidence type="ECO:0000256" key="1">
    <source>
        <dbReference type="ARBA" id="ARBA00000085"/>
    </source>
</evidence>
<keyword evidence="8" id="KW-0067">ATP-binding</keyword>
<keyword evidence="11" id="KW-0812">Transmembrane</keyword>
<keyword evidence="6" id="KW-0547">Nucleotide-binding</keyword>
<keyword evidence="9" id="KW-0902">Two-component regulatory system</keyword>
<dbReference type="InterPro" id="IPR003594">
    <property type="entry name" value="HATPase_dom"/>
</dbReference>
<dbReference type="GO" id="GO:0016036">
    <property type="term" value="P:cellular response to phosphate starvation"/>
    <property type="evidence" value="ECO:0007669"/>
    <property type="project" value="TreeGrafter"/>
</dbReference>
<keyword evidence="10" id="KW-0175">Coiled coil</keyword>
<dbReference type="InterPro" id="IPR004358">
    <property type="entry name" value="Sig_transdc_His_kin-like_C"/>
</dbReference>
<feature type="coiled-coil region" evidence="10">
    <location>
        <begin position="320"/>
        <end position="350"/>
    </location>
</feature>
<evidence type="ECO:0000256" key="9">
    <source>
        <dbReference type="ARBA" id="ARBA00023012"/>
    </source>
</evidence>
<evidence type="ECO:0000256" key="7">
    <source>
        <dbReference type="ARBA" id="ARBA00022777"/>
    </source>
</evidence>
<dbReference type="SUPFAM" id="SSF55874">
    <property type="entry name" value="ATPase domain of HSP90 chaperone/DNA topoisomerase II/histidine kinase"/>
    <property type="match status" value="1"/>
</dbReference>
<evidence type="ECO:0000256" key="2">
    <source>
        <dbReference type="ARBA" id="ARBA00004370"/>
    </source>
</evidence>
<keyword evidence="5" id="KW-0808">Transferase</keyword>
<comment type="catalytic activity">
    <reaction evidence="1">
        <text>ATP + protein L-histidine = ADP + protein N-phospho-L-histidine.</text>
        <dbReference type="EC" id="2.7.13.3"/>
    </reaction>
</comment>
<evidence type="ECO:0000256" key="3">
    <source>
        <dbReference type="ARBA" id="ARBA00012438"/>
    </source>
</evidence>
<evidence type="ECO:0000256" key="6">
    <source>
        <dbReference type="ARBA" id="ARBA00022741"/>
    </source>
</evidence>
<dbReference type="Gene3D" id="1.10.287.130">
    <property type="match status" value="1"/>
</dbReference>
<dbReference type="RefSeq" id="WP_019381123.1">
    <property type="nucleotide sequence ID" value="NZ_CP015506.1"/>
</dbReference>
<dbReference type="CDD" id="cd00075">
    <property type="entry name" value="HATPase"/>
    <property type="match status" value="1"/>
</dbReference>
<dbReference type="AlphaFoldDB" id="A0A160M7W3"/>
<evidence type="ECO:0000259" key="12">
    <source>
        <dbReference type="PROSITE" id="PS50109"/>
    </source>
</evidence>
<evidence type="ECO:0000256" key="5">
    <source>
        <dbReference type="ARBA" id="ARBA00022679"/>
    </source>
</evidence>
<dbReference type="Gene3D" id="3.30.565.10">
    <property type="entry name" value="Histidine kinase-like ATPase, C-terminal domain"/>
    <property type="match status" value="1"/>
</dbReference>
<feature type="domain" description="Histidine kinase" evidence="12">
    <location>
        <begin position="354"/>
        <end position="572"/>
    </location>
</feature>
<dbReference type="InterPro" id="IPR003661">
    <property type="entry name" value="HisK_dim/P_dom"/>
</dbReference>
<sequence length="572" mass="65166">MNIHRRFIFQFFVQLITVFVLFFIILISFWAFLGFSMMDFESKQDLSKAEDYFVSDHVSFKDGKAFFKEELKSLAKEQNGWLLAINETGDVLGTFNMPDKAPKKLKKSEIAAITYGESSEAHYTYWKVGTKPHFVLFGKAKAETKLLNQISPRVDWKKQKLNLSENTEDELSRRNAWVQLIAPEGNVVDEYGAKNQPNKYSVRKLFAEQDTEGSTPAVYFDQNTESAILLGIPADNKASTLEKSLFESLNRSLIIIFVMAFLLLLGGTLWYARKFGVPLLTLMKWIQNLGSGLYQEPADVHGNPVTLSRKGKLKRKFRIYKELITTLTQLTETLQQNEKQQRMMANTREEWISGLSHDLKTPLSSISGYAQMLASNDYTWSEKETKEFALIMAEKSDYMMDLLEDLTLTYRLKNNALPIAKMRTDLNEFIRRIIIHYINDPVYQDRTFHYTPHPESITASIDPKWFQRILDNIIANAIKYNPPGTAISVSLSSIEEHLIVINIKDDGIGMDSVTLGKLFSRYYRGTHTGETGSGSGLGMAITKQLVHLHGGTINVQSEPQNGTLIRIMLPVN</sequence>
<dbReference type="InterPro" id="IPR036890">
    <property type="entry name" value="HATPase_C_sf"/>
</dbReference>
<name>A0A160M7W3_9BACI</name>
<evidence type="ECO:0000256" key="8">
    <source>
        <dbReference type="ARBA" id="ARBA00022840"/>
    </source>
</evidence>
<keyword evidence="7 13" id="KW-0418">Kinase</keyword>
<dbReference type="InterPro" id="IPR050351">
    <property type="entry name" value="BphY/WalK/GraS-like"/>
</dbReference>
<dbReference type="SMART" id="SM00387">
    <property type="entry name" value="HATPase_c"/>
    <property type="match status" value="1"/>
</dbReference>
<evidence type="ECO:0000256" key="11">
    <source>
        <dbReference type="SAM" id="Phobius"/>
    </source>
</evidence>
<keyword evidence="11" id="KW-0472">Membrane</keyword>
<dbReference type="PANTHER" id="PTHR45453:SF1">
    <property type="entry name" value="PHOSPHATE REGULON SENSOR PROTEIN PHOR"/>
    <property type="match status" value="1"/>
</dbReference>
<dbReference type="GO" id="GO:0005886">
    <property type="term" value="C:plasma membrane"/>
    <property type="evidence" value="ECO:0007669"/>
    <property type="project" value="TreeGrafter"/>
</dbReference>
<dbReference type="EMBL" id="CP015506">
    <property type="protein sequence ID" value="AND38078.1"/>
    <property type="molecule type" value="Genomic_DNA"/>
</dbReference>
<dbReference type="Pfam" id="PF02518">
    <property type="entry name" value="HATPase_c"/>
    <property type="match status" value="1"/>
</dbReference>
<dbReference type="EC" id="2.7.13.3" evidence="3"/>
<dbReference type="PANTHER" id="PTHR45453">
    <property type="entry name" value="PHOSPHATE REGULON SENSOR PROTEIN PHOR"/>
    <property type="match status" value="1"/>
</dbReference>
<dbReference type="InterPro" id="IPR005467">
    <property type="entry name" value="His_kinase_dom"/>
</dbReference>
<organism evidence="13 14">
    <name type="scientific">Cytobacillus oceanisediminis 2691</name>
    <dbReference type="NCBI Taxonomy" id="1196031"/>
    <lineage>
        <taxon>Bacteria</taxon>
        <taxon>Bacillati</taxon>
        <taxon>Bacillota</taxon>
        <taxon>Bacilli</taxon>
        <taxon>Bacillales</taxon>
        <taxon>Bacillaceae</taxon>
        <taxon>Cytobacillus</taxon>
    </lineage>
</organism>
<comment type="subcellular location">
    <subcellularLocation>
        <location evidence="2">Membrane</location>
    </subcellularLocation>
</comment>
<evidence type="ECO:0000313" key="13">
    <source>
        <dbReference type="EMBL" id="AND38078.1"/>
    </source>
</evidence>
<reference evidence="13 14" key="1">
    <citation type="submission" date="2016-04" db="EMBL/GenBank/DDBJ databases">
        <title>Complete genome sequence of Bacillus oceanisediminis strain 2691.</title>
        <authorList>
            <person name="Jeong H."/>
            <person name="Kim H.J."/>
            <person name="Lee D.-W."/>
        </authorList>
    </citation>
    <scope>NUCLEOTIDE SEQUENCE [LARGE SCALE GENOMIC DNA]</scope>
    <source>
        <strain evidence="13 14">2691</strain>
    </source>
</reference>
<protein>
    <recommendedName>
        <fullName evidence="3">histidine kinase</fullName>
        <ecNumber evidence="3">2.7.13.3</ecNumber>
    </recommendedName>
</protein>
<dbReference type="SUPFAM" id="SSF47384">
    <property type="entry name" value="Homodimeric domain of signal transducing histidine kinase"/>
    <property type="match status" value="1"/>
</dbReference>